<dbReference type="GO" id="GO:0016020">
    <property type="term" value="C:membrane"/>
    <property type="evidence" value="ECO:0007669"/>
    <property type="project" value="UniProtKB-SubCell"/>
</dbReference>
<dbReference type="AlphaFoldDB" id="A0A383VUN3"/>
<accession>A0A383VUN3</accession>
<dbReference type="GO" id="GO:0005385">
    <property type="term" value="F:zinc ion transmembrane transporter activity"/>
    <property type="evidence" value="ECO:0007669"/>
    <property type="project" value="TreeGrafter"/>
</dbReference>
<organism evidence="6 7">
    <name type="scientific">Tetradesmus obliquus</name>
    <name type="common">Green alga</name>
    <name type="synonym">Acutodesmus obliquus</name>
    <dbReference type="NCBI Taxonomy" id="3088"/>
    <lineage>
        <taxon>Eukaryota</taxon>
        <taxon>Viridiplantae</taxon>
        <taxon>Chlorophyta</taxon>
        <taxon>core chlorophytes</taxon>
        <taxon>Chlorophyceae</taxon>
        <taxon>CS clade</taxon>
        <taxon>Sphaeropleales</taxon>
        <taxon>Scenedesmaceae</taxon>
        <taxon>Tetradesmus</taxon>
    </lineage>
</organism>
<proteinExistence type="predicted"/>
<evidence type="ECO:0000313" key="7">
    <source>
        <dbReference type="Proteomes" id="UP000256970"/>
    </source>
</evidence>
<evidence type="ECO:0000313" key="6">
    <source>
        <dbReference type="EMBL" id="SZX68492.1"/>
    </source>
</evidence>
<name>A0A383VUN3_TETOB</name>
<feature type="transmembrane region" description="Helical" evidence="5">
    <location>
        <begin position="293"/>
        <end position="318"/>
    </location>
</feature>
<protein>
    <recommendedName>
        <fullName evidence="8">Zinc transporter</fullName>
    </recommendedName>
</protein>
<comment type="subcellular location">
    <subcellularLocation>
        <location evidence="1">Membrane</location>
        <topology evidence="1">Multi-pass membrane protein</topology>
    </subcellularLocation>
</comment>
<keyword evidence="2 5" id="KW-0812">Transmembrane</keyword>
<evidence type="ECO:0000256" key="5">
    <source>
        <dbReference type="SAM" id="Phobius"/>
    </source>
</evidence>
<keyword evidence="3 5" id="KW-1133">Transmembrane helix</keyword>
<reference evidence="6 7" key="1">
    <citation type="submission" date="2016-10" db="EMBL/GenBank/DDBJ databases">
        <authorList>
            <person name="Cai Z."/>
        </authorList>
    </citation>
    <scope>NUCLEOTIDE SEQUENCE [LARGE SCALE GENOMIC DNA]</scope>
</reference>
<dbReference type="InterPro" id="IPR003689">
    <property type="entry name" value="ZIP"/>
</dbReference>
<keyword evidence="4 5" id="KW-0472">Membrane</keyword>
<feature type="transmembrane region" description="Helical" evidence="5">
    <location>
        <begin position="76"/>
        <end position="94"/>
    </location>
</feature>
<evidence type="ECO:0000256" key="2">
    <source>
        <dbReference type="ARBA" id="ARBA00022692"/>
    </source>
</evidence>
<feature type="transmembrane region" description="Helical" evidence="5">
    <location>
        <begin position="338"/>
        <end position="360"/>
    </location>
</feature>
<sequence length="425" mass="42626">MAVQGNVALAFGLVVAAGMCTCFGAMLVFCTSLANHRVLAAALGASAGVMMYVSFVEITNKAVTAFADAGMAAHEAARYATFSFFLGVVATWLLGKLVDCLATAARVIQARKERQAASGRAGCCSKLSLCSCIPGAGSEAAAAADVESGGATATVVTAGSHQQQQLDVDACGAATDQAAKNHTTSSSAAASKGPTVPADAAGVDPLAAPAVPPMVLPASGCKCGSAASSVDGSVTMCDCCCEGVPPAAPLEIPPQENQQLAAMIASDPHAADLARTGLLTGLAVGLHNLPEGLATFVATLASPSAGIAIAVAIALHNIPEGVVVAMPIYYATKSRWRAFGWSFVSGVAEPIGGLLGYAVLAGNGMSPIAFAVMFGFVAGMMVYISVRELIPTALRYDPTDKAVTSSCILGMAVMASSLLLFKAQG</sequence>
<dbReference type="EMBL" id="FNXT01000862">
    <property type="protein sequence ID" value="SZX68492.1"/>
    <property type="molecule type" value="Genomic_DNA"/>
</dbReference>
<dbReference type="PANTHER" id="PTHR11040:SF205">
    <property type="entry name" value="ZINC TRANSPORTER ZUPT"/>
    <property type="match status" value="1"/>
</dbReference>
<evidence type="ECO:0008006" key="8">
    <source>
        <dbReference type="Google" id="ProtNLM"/>
    </source>
</evidence>
<dbReference type="PANTHER" id="PTHR11040">
    <property type="entry name" value="ZINC/IRON TRANSPORTER"/>
    <property type="match status" value="1"/>
</dbReference>
<dbReference type="Pfam" id="PF02535">
    <property type="entry name" value="Zip"/>
    <property type="match status" value="1"/>
</dbReference>
<gene>
    <name evidence="6" type="ORF">BQ4739_LOCUS8838</name>
</gene>
<dbReference type="Proteomes" id="UP000256970">
    <property type="component" value="Unassembled WGS sequence"/>
</dbReference>
<feature type="transmembrane region" description="Helical" evidence="5">
    <location>
        <begin position="6"/>
        <end position="31"/>
    </location>
</feature>
<evidence type="ECO:0000256" key="1">
    <source>
        <dbReference type="ARBA" id="ARBA00004141"/>
    </source>
</evidence>
<feature type="transmembrane region" description="Helical" evidence="5">
    <location>
        <begin position="38"/>
        <end position="56"/>
    </location>
</feature>
<evidence type="ECO:0000256" key="4">
    <source>
        <dbReference type="ARBA" id="ARBA00023136"/>
    </source>
</evidence>
<dbReference type="STRING" id="3088.A0A383VUN3"/>
<evidence type="ECO:0000256" key="3">
    <source>
        <dbReference type="ARBA" id="ARBA00022989"/>
    </source>
</evidence>
<feature type="transmembrane region" description="Helical" evidence="5">
    <location>
        <begin position="367"/>
        <end position="386"/>
    </location>
</feature>
<keyword evidence="7" id="KW-1185">Reference proteome</keyword>